<accession>J3LPZ3</accession>
<evidence type="ECO:0000313" key="3">
    <source>
        <dbReference type="Proteomes" id="UP000006038"/>
    </source>
</evidence>
<feature type="region of interest" description="Disordered" evidence="1">
    <location>
        <begin position="1"/>
        <end position="24"/>
    </location>
</feature>
<evidence type="ECO:0000256" key="1">
    <source>
        <dbReference type="SAM" id="MobiDB-lite"/>
    </source>
</evidence>
<proteinExistence type="predicted"/>
<dbReference type="HOGENOM" id="CLU_2945410_0_0_1"/>
<sequence length="60" mass="7087">MLSSTHGESLSQIREHDILASNGKQRVKMRTSMMRLMTVRWMNLTMKRTMPLLNQLVRKL</sequence>
<reference evidence="2" key="1">
    <citation type="journal article" date="2013" name="Nat. Commun.">
        <title>Whole-genome sequencing of Oryza brachyantha reveals mechanisms underlying Oryza genome evolution.</title>
        <authorList>
            <person name="Chen J."/>
            <person name="Huang Q."/>
            <person name="Gao D."/>
            <person name="Wang J."/>
            <person name="Lang Y."/>
            <person name="Liu T."/>
            <person name="Li B."/>
            <person name="Bai Z."/>
            <person name="Luis Goicoechea J."/>
            <person name="Liang C."/>
            <person name="Chen C."/>
            <person name="Zhang W."/>
            <person name="Sun S."/>
            <person name="Liao Y."/>
            <person name="Zhang X."/>
            <person name="Yang L."/>
            <person name="Song C."/>
            <person name="Wang M."/>
            <person name="Shi J."/>
            <person name="Liu G."/>
            <person name="Liu J."/>
            <person name="Zhou H."/>
            <person name="Zhou W."/>
            <person name="Yu Q."/>
            <person name="An N."/>
            <person name="Chen Y."/>
            <person name="Cai Q."/>
            <person name="Wang B."/>
            <person name="Liu B."/>
            <person name="Min J."/>
            <person name="Huang Y."/>
            <person name="Wu H."/>
            <person name="Li Z."/>
            <person name="Zhang Y."/>
            <person name="Yin Y."/>
            <person name="Song W."/>
            <person name="Jiang J."/>
            <person name="Jackson S.A."/>
            <person name="Wing R.A."/>
            <person name="Wang J."/>
            <person name="Chen M."/>
        </authorList>
    </citation>
    <scope>NUCLEOTIDE SEQUENCE [LARGE SCALE GENOMIC DNA]</scope>
    <source>
        <strain evidence="2">cv. IRGC 101232</strain>
    </source>
</reference>
<dbReference type="AlphaFoldDB" id="J3LPZ3"/>
<dbReference type="Gramene" id="OB03G31190.1">
    <property type="protein sequence ID" value="OB03G31190.1"/>
    <property type="gene ID" value="OB03G31190"/>
</dbReference>
<evidence type="ECO:0000313" key="2">
    <source>
        <dbReference type="EnsemblPlants" id="OB03G31190.1"/>
    </source>
</evidence>
<dbReference type="Proteomes" id="UP000006038">
    <property type="component" value="Chromosome 3"/>
</dbReference>
<keyword evidence="3" id="KW-1185">Reference proteome</keyword>
<reference evidence="2" key="2">
    <citation type="submission" date="2013-04" db="UniProtKB">
        <authorList>
            <consortium name="EnsemblPlants"/>
        </authorList>
    </citation>
    <scope>IDENTIFICATION</scope>
</reference>
<feature type="compositionally biased region" description="Polar residues" evidence="1">
    <location>
        <begin position="1"/>
        <end position="12"/>
    </location>
</feature>
<protein>
    <submittedName>
        <fullName evidence="2">Uncharacterized protein</fullName>
    </submittedName>
</protein>
<dbReference type="EnsemblPlants" id="OB03G31190.1">
    <property type="protein sequence ID" value="OB03G31190.1"/>
    <property type="gene ID" value="OB03G31190"/>
</dbReference>
<name>J3LPZ3_ORYBR</name>
<organism evidence="2">
    <name type="scientific">Oryza brachyantha</name>
    <name type="common">malo sina</name>
    <dbReference type="NCBI Taxonomy" id="4533"/>
    <lineage>
        <taxon>Eukaryota</taxon>
        <taxon>Viridiplantae</taxon>
        <taxon>Streptophyta</taxon>
        <taxon>Embryophyta</taxon>
        <taxon>Tracheophyta</taxon>
        <taxon>Spermatophyta</taxon>
        <taxon>Magnoliopsida</taxon>
        <taxon>Liliopsida</taxon>
        <taxon>Poales</taxon>
        <taxon>Poaceae</taxon>
        <taxon>BOP clade</taxon>
        <taxon>Oryzoideae</taxon>
        <taxon>Oryzeae</taxon>
        <taxon>Oryzinae</taxon>
        <taxon>Oryza</taxon>
    </lineage>
</organism>